<gene>
    <name evidence="3" type="ORF">ROSMUCSMR3_00449</name>
</gene>
<evidence type="ECO:0000256" key="1">
    <source>
        <dbReference type="SAM" id="Phobius"/>
    </source>
</evidence>
<keyword evidence="1" id="KW-1133">Transmembrane helix</keyword>
<proteinExistence type="predicted"/>
<keyword evidence="4" id="KW-1185">Reference proteome</keyword>
<evidence type="ECO:0000259" key="2">
    <source>
        <dbReference type="Pfam" id="PF07885"/>
    </source>
</evidence>
<feature type="domain" description="Potassium channel" evidence="2">
    <location>
        <begin position="78"/>
        <end position="131"/>
    </location>
</feature>
<organism evidence="3 4">
    <name type="scientific">Roseovarius mucosus</name>
    <dbReference type="NCBI Taxonomy" id="215743"/>
    <lineage>
        <taxon>Bacteria</taxon>
        <taxon>Pseudomonadati</taxon>
        <taxon>Pseudomonadota</taxon>
        <taxon>Alphaproteobacteria</taxon>
        <taxon>Rhodobacterales</taxon>
        <taxon>Roseobacteraceae</taxon>
        <taxon>Roseovarius</taxon>
    </lineage>
</organism>
<name>A0A1V0RJK3_9RHOB</name>
<feature type="transmembrane region" description="Helical" evidence="1">
    <location>
        <begin position="51"/>
        <end position="76"/>
    </location>
</feature>
<dbReference type="InterPro" id="IPR013099">
    <property type="entry name" value="K_chnl_dom"/>
</dbReference>
<dbReference type="KEGG" id="rmm:ROSMUCSMR3_00449"/>
<evidence type="ECO:0000313" key="3">
    <source>
        <dbReference type="EMBL" id="ARE81953.1"/>
    </source>
</evidence>
<feature type="transmembrane region" description="Helical" evidence="1">
    <location>
        <begin position="107"/>
        <end position="130"/>
    </location>
</feature>
<accession>A0A1V0RJK3</accession>
<dbReference type="OrthoDB" id="2974133at2"/>
<keyword evidence="1" id="KW-0472">Membrane</keyword>
<dbReference type="Gene3D" id="1.10.287.70">
    <property type="match status" value="1"/>
</dbReference>
<protein>
    <submittedName>
        <fullName evidence="3">Ion channel</fullName>
    </submittedName>
</protein>
<evidence type="ECO:0000313" key="4">
    <source>
        <dbReference type="Proteomes" id="UP000192273"/>
    </source>
</evidence>
<feature type="transmembrane region" description="Helical" evidence="1">
    <location>
        <begin position="6"/>
        <end position="30"/>
    </location>
</feature>
<dbReference type="Pfam" id="PF07885">
    <property type="entry name" value="Ion_trans_2"/>
    <property type="match status" value="1"/>
</dbReference>
<dbReference type="RefSeq" id="WP_081506310.1">
    <property type="nucleotide sequence ID" value="NZ_CP020474.1"/>
</dbReference>
<dbReference type="EMBL" id="CP020474">
    <property type="protein sequence ID" value="ARE81953.1"/>
    <property type="molecule type" value="Genomic_DNA"/>
</dbReference>
<dbReference type="Proteomes" id="UP000192273">
    <property type="component" value="Chromosome"/>
</dbReference>
<dbReference type="SUPFAM" id="SSF81324">
    <property type="entry name" value="Voltage-gated potassium channels"/>
    <property type="match status" value="1"/>
</dbReference>
<reference evidence="3 4" key="1">
    <citation type="submission" date="2017-03" db="EMBL/GenBank/DDBJ databases">
        <title>Genome Sequence of Roseovarius mucosus strain SMR3 Isolated from a culture of the Diatom Skeletonema marinoi.</title>
        <authorList>
            <person name="Topel M."/>
            <person name="Pinder M."/>
            <person name="Johansson O.N."/>
            <person name="Kourtchenko O."/>
            <person name="Godhe A."/>
            <person name="Clarke A.K."/>
        </authorList>
    </citation>
    <scope>NUCLEOTIDE SEQUENCE [LARGE SCALE GENOMIC DNA]</scope>
    <source>
        <strain evidence="3 4">SMR3</strain>
    </source>
</reference>
<sequence>MILPQLAIGMLAISVTVAIHAGFMVVAARFGRRASGMPKRAVTKALAVISVVMWFFLSICAQCWFWAMLLIGLGALGGVEEALYFTTVTFTTLGYGDMVLGPDWRLLGAFAATNGTIIVGWTTAMIFVAVQRVYGTAGR</sequence>
<keyword evidence="1" id="KW-0812">Transmembrane</keyword>
<dbReference type="AlphaFoldDB" id="A0A1V0RJK3"/>